<dbReference type="Proteomes" id="UP000281084">
    <property type="component" value="Unassembled WGS sequence"/>
</dbReference>
<sequence length="92" mass="10756">MIYSTPKLVVEQIYNFVAEFDGLDTKSRFMQLSIFFKALHEGVESGFQAHRSLEFQGIFNNIEKSIFANAAPEFFDKKNFLEWVVREIKTEP</sequence>
<gene>
    <name evidence="1" type="ORF">D7V64_13235</name>
</gene>
<proteinExistence type="predicted"/>
<evidence type="ECO:0000313" key="1">
    <source>
        <dbReference type="EMBL" id="RKG50090.1"/>
    </source>
</evidence>
<dbReference type="EMBL" id="RAXZ01000021">
    <property type="protein sequence ID" value="RKG50090.1"/>
    <property type="molecule type" value="Genomic_DNA"/>
</dbReference>
<accession>A0A3A8G4B6</accession>
<protein>
    <submittedName>
        <fullName evidence="1">Uncharacterized protein</fullName>
    </submittedName>
</protein>
<name>A0A3A8G4B6_9GAMM</name>
<organism evidence="1 2">
    <name type="scientific">Acinetobacter cumulans</name>
    <dbReference type="NCBI Taxonomy" id="2136182"/>
    <lineage>
        <taxon>Bacteria</taxon>
        <taxon>Pseudomonadati</taxon>
        <taxon>Pseudomonadota</taxon>
        <taxon>Gammaproteobacteria</taxon>
        <taxon>Moraxellales</taxon>
        <taxon>Moraxellaceae</taxon>
        <taxon>Acinetobacter</taxon>
    </lineage>
</organism>
<reference evidence="1 2" key="1">
    <citation type="submission" date="2018-09" db="EMBL/GenBank/DDBJ databases">
        <title>The draft genome of Acinetobacter spp. strains.</title>
        <authorList>
            <person name="Qin J."/>
            <person name="Feng Y."/>
            <person name="Zong Z."/>
        </authorList>
    </citation>
    <scope>NUCLEOTIDE SEQUENCE [LARGE SCALE GENOMIC DNA]</scope>
    <source>
        <strain evidence="1 2">WCHAc060002</strain>
    </source>
</reference>
<dbReference type="RefSeq" id="WP_120367990.1">
    <property type="nucleotide sequence ID" value="NZ_RAXZ01000021.1"/>
</dbReference>
<dbReference type="AlphaFoldDB" id="A0A3A8G4B6"/>
<evidence type="ECO:0000313" key="2">
    <source>
        <dbReference type="Proteomes" id="UP000281084"/>
    </source>
</evidence>
<comment type="caution">
    <text evidence="1">The sequence shown here is derived from an EMBL/GenBank/DDBJ whole genome shotgun (WGS) entry which is preliminary data.</text>
</comment>